<dbReference type="PANTHER" id="PTHR15503">
    <property type="entry name" value="LDOC1 RELATED"/>
    <property type="match status" value="1"/>
</dbReference>
<comment type="caution">
    <text evidence="1">The sequence shown here is derived from an EMBL/GenBank/DDBJ whole genome shotgun (WGS) entry which is preliminary data.</text>
</comment>
<organism evidence="1">
    <name type="scientific">Tanacetum cinerariifolium</name>
    <name type="common">Dalmatian daisy</name>
    <name type="synonym">Chrysanthemum cinerariifolium</name>
    <dbReference type="NCBI Taxonomy" id="118510"/>
    <lineage>
        <taxon>Eukaryota</taxon>
        <taxon>Viridiplantae</taxon>
        <taxon>Streptophyta</taxon>
        <taxon>Embryophyta</taxon>
        <taxon>Tracheophyta</taxon>
        <taxon>Spermatophyta</taxon>
        <taxon>Magnoliopsida</taxon>
        <taxon>eudicotyledons</taxon>
        <taxon>Gunneridae</taxon>
        <taxon>Pentapetalae</taxon>
        <taxon>asterids</taxon>
        <taxon>campanulids</taxon>
        <taxon>Asterales</taxon>
        <taxon>Asteraceae</taxon>
        <taxon>Asteroideae</taxon>
        <taxon>Anthemideae</taxon>
        <taxon>Anthemidinae</taxon>
        <taxon>Tanacetum</taxon>
    </lineage>
</organism>
<evidence type="ECO:0000313" key="1">
    <source>
        <dbReference type="EMBL" id="GEU75397.1"/>
    </source>
</evidence>
<evidence type="ECO:0008006" key="2">
    <source>
        <dbReference type="Google" id="ProtNLM"/>
    </source>
</evidence>
<reference evidence="1" key="1">
    <citation type="journal article" date="2019" name="Sci. Rep.">
        <title>Draft genome of Tanacetum cinerariifolium, the natural source of mosquito coil.</title>
        <authorList>
            <person name="Yamashiro T."/>
            <person name="Shiraishi A."/>
            <person name="Satake H."/>
            <person name="Nakayama K."/>
        </authorList>
    </citation>
    <scope>NUCLEOTIDE SEQUENCE</scope>
</reference>
<dbReference type="AlphaFoldDB" id="A0A6L2MPY6"/>
<accession>A0A6L2MPY6</accession>
<proteinExistence type="predicted"/>
<sequence>MGANGGVEGVNGNVEGANEEAPDFSTIIAQQLQNLLPDMLAQVGNQGNVRNQNGCSYKELLACNLKEYDGKRSDVVLTRWIEKMENVQDMSGYSIEQKVKYIAGSFVGKALMWWNSQIHTLSQEVVVSMSCNAFKFHELARLVPHLVTPKSRKIKRWNRAQGPGGNHPNQVVANNESQGCGNQVNLARGRAFILEAIEARQDPNIMTGMDWLSNHKAEIICHEKVASDKKQEELIVVRDFPKVFLDDLSGLPPAWEIEFRIKLIPGAMPFVKSPYRLAPSELEELAGQLKEL</sequence>
<gene>
    <name evidence="1" type="ORF">Tci_047375</name>
</gene>
<protein>
    <recommendedName>
        <fullName evidence="2">Reverse transcriptase domain-containing protein</fullName>
    </recommendedName>
</protein>
<dbReference type="EMBL" id="BKCJ010007075">
    <property type="protein sequence ID" value="GEU75397.1"/>
    <property type="molecule type" value="Genomic_DNA"/>
</dbReference>
<dbReference type="InterPro" id="IPR032567">
    <property type="entry name" value="RTL1-rel"/>
</dbReference>
<dbReference type="PANTHER" id="PTHR15503:SF45">
    <property type="entry name" value="RNA-DIRECTED DNA POLYMERASE HOMOLOG"/>
    <property type="match status" value="1"/>
</dbReference>
<name>A0A6L2MPY6_TANCI</name>